<dbReference type="SMART" id="SM01014">
    <property type="entry name" value="ARID"/>
    <property type="match status" value="1"/>
</dbReference>
<dbReference type="InterPro" id="IPR036431">
    <property type="entry name" value="ARID_dom_sf"/>
</dbReference>
<gene>
    <name evidence="3" type="ORF">D0Y65_019325</name>
</gene>
<dbReference type="PANTHER" id="PTHR46410:SF18">
    <property type="entry name" value="AT-RICH INTERACTIVE DOMAIN-CONTAINING PROTEIN 2"/>
    <property type="match status" value="1"/>
</dbReference>
<sequence>MEEWSTFSNGSSLDCIGGVELETVGAFPGNGCGLGKHHVDNGADNGKLKQKYLFYQLFPAYLKDSCSKGGVRPLPVLVDGQWLDLYKLFFLVKERGGYARVSKKRLWGSVTKELGLNLVVCWSVKLVYDKYLNDFDRWLKKTFEEKNLKSGNHGCDWGLKWLPFDIEKEFRALLCPNLKDKDDHKLVKSKSINKKKNTDLVNHKNGNNLLDTKDQNNKSEDVQRIEGDNDEKSTNGVKDNPATLGAEGAKKEFNPHKRKRDALSGMLNWMKHVAKHALDPLTQPIPKPSKWKEYKGQDFFGQFLRAREVLSPRQHEEPSSELSSLQKQKMHPAMYEDHVALGCHATRKLRCSERLPSFVKSRSCSCCNPCSPNGNRLTGSHIMEAEKCPLEKTTETPDVSTTITIAKPSGDESLEKQVSVGPRFQAEVPEWTGVFSESDSKWLGTHVWSLKNDTEPATATDVGRGRQEMCSCEFHGSVECVRLHIAENRMKLKLELGSEFYRLGFDRIGEEVSLQWTTEEEQRFKDIMKSNISSKNKYFWNNPSKYFPKKTRRNLVNYYFNVFLIQLRTYQNRVTPESVDSDDDEVEFGSFSDGFGMDAVKSLGDDFLECSLNKQCTDLKYTKLECKFDNWI</sequence>
<dbReference type="InterPro" id="IPR001606">
    <property type="entry name" value="ARID_dom"/>
</dbReference>
<dbReference type="SMR" id="A0A445J8G0"/>
<protein>
    <submittedName>
        <fullName evidence="3">AT-rich interactive domain-containing protein 2</fullName>
    </submittedName>
</protein>
<dbReference type="Gramene" id="XM_028386792.1">
    <property type="protein sequence ID" value="XP_028242593.1"/>
    <property type="gene ID" value="LOC114421032"/>
</dbReference>
<dbReference type="SUPFAM" id="SSF46774">
    <property type="entry name" value="ARID-like"/>
    <property type="match status" value="1"/>
</dbReference>
<evidence type="ECO:0000313" key="3">
    <source>
        <dbReference type="EMBL" id="RZB94764.1"/>
    </source>
</evidence>
<accession>A0A445J8G0</accession>
<dbReference type="Pfam" id="PF01388">
    <property type="entry name" value="ARID"/>
    <property type="match status" value="1"/>
</dbReference>
<dbReference type="CDD" id="cd16100">
    <property type="entry name" value="ARID"/>
    <property type="match status" value="1"/>
</dbReference>
<dbReference type="PANTHER" id="PTHR46410">
    <property type="entry name" value="AT-RICH INTERACTIVE DOMAIN-CONTAINING PROTEIN 2"/>
    <property type="match status" value="1"/>
</dbReference>
<name>A0A445J8G0_GLYSO</name>
<feature type="region of interest" description="Disordered" evidence="1">
    <location>
        <begin position="194"/>
        <end position="247"/>
    </location>
</feature>
<dbReference type="Proteomes" id="UP000289340">
    <property type="component" value="Chromosome 8"/>
</dbReference>
<dbReference type="SMART" id="SM00501">
    <property type="entry name" value="BRIGHT"/>
    <property type="match status" value="1"/>
</dbReference>
<feature type="compositionally biased region" description="Basic and acidic residues" evidence="1">
    <location>
        <begin position="211"/>
        <end position="233"/>
    </location>
</feature>
<dbReference type="GO" id="GO:0003677">
    <property type="term" value="F:DNA binding"/>
    <property type="evidence" value="ECO:0007669"/>
    <property type="project" value="InterPro"/>
</dbReference>
<comment type="caution">
    <text evidence="3">The sequence shown here is derived from an EMBL/GenBank/DDBJ whole genome shotgun (WGS) entry which is preliminary data.</text>
</comment>
<feature type="domain" description="ARID" evidence="2">
    <location>
        <begin position="48"/>
        <end position="140"/>
    </location>
</feature>
<evidence type="ECO:0000259" key="2">
    <source>
        <dbReference type="PROSITE" id="PS51011"/>
    </source>
</evidence>
<organism evidence="3 4">
    <name type="scientific">Glycine soja</name>
    <name type="common">Wild soybean</name>
    <dbReference type="NCBI Taxonomy" id="3848"/>
    <lineage>
        <taxon>Eukaryota</taxon>
        <taxon>Viridiplantae</taxon>
        <taxon>Streptophyta</taxon>
        <taxon>Embryophyta</taxon>
        <taxon>Tracheophyta</taxon>
        <taxon>Spermatophyta</taxon>
        <taxon>Magnoliopsida</taxon>
        <taxon>eudicotyledons</taxon>
        <taxon>Gunneridae</taxon>
        <taxon>Pentapetalae</taxon>
        <taxon>rosids</taxon>
        <taxon>fabids</taxon>
        <taxon>Fabales</taxon>
        <taxon>Fabaceae</taxon>
        <taxon>Papilionoideae</taxon>
        <taxon>50 kb inversion clade</taxon>
        <taxon>NPAAA clade</taxon>
        <taxon>indigoferoid/millettioid clade</taxon>
        <taxon>Phaseoleae</taxon>
        <taxon>Glycine</taxon>
        <taxon>Glycine subgen. Soja</taxon>
    </lineage>
</organism>
<dbReference type="Gene3D" id="1.10.150.60">
    <property type="entry name" value="ARID DNA-binding domain"/>
    <property type="match status" value="1"/>
</dbReference>
<proteinExistence type="predicted"/>
<evidence type="ECO:0000313" key="4">
    <source>
        <dbReference type="Proteomes" id="UP000289340"/>
    </source>
</evidence>
<evidence type="ECO:0000256" key="1">
    <source>
        <dbReference type="SAM" id="MobiDB-lite"/>
    </source>
</evidence>
<dbReference type="PROSITE" id="PS51011">
    <property type="entry name" value="ARID"/>
    <property type="match status" value="1"/>
</dbReference>
<reference evidence="3 4" key="1">
    <citation type="submission" date="2018-09" db="EMBL/GenBank/DDBJ databases">
        <title>A high-quality reference genome of wild soybean provides a powerful tool to mine soybean genomes.</title>
        <authorList>
            <person name="Xie M."/>
            <person name="Chung C.Y.L."/>
            <person name="Li M.-W."/>
            <person name="Wong F.-L."/>
            <person name="Chan T.-F."/>
            <person name="Lam H.-M."/>
        </authorList>
    </citation>
    <scope>NUCLEOTIDE SEQUENCE [LARGE SCALE GENOMIC DNA]</scope>
    <source>
        <strain evidence="4">cv. W05</strain>
        <tissue evidence="3">Hypocotyl of etiolated seedlings</tissue>
    </source>
</reference>
<dbReference type="AlphaFoldDB" id="A0A445J8G0"/>
<keyword evidence="4" id="KW-1185">Reference proteome</keyword>
<dbReference type="EMBL" id="QZWG01000008">
    <property type="protein sequence ID" value="RZB94764.1"/>
    <property type="molecule type" value="Genomic_DNA"/>
</dbReference>